<accession>A0A8J7U314</accession>
<name>A0A8J7U314_9BACT</name>
<keyword evidence="2" id="KW-1185">Reference proteome</keyword>
<dbReference type="Proteomes" id="UP000664417">
    <property type="component" value="Unassembled WGS sequence"/>
</dbReference>
<gene>
    <name evidence="1" type="ORF">J3U88_07600</name>
</gene>
<dbReference type="RefSeq" id="WP_207858012.1">
    <property type="nucleotide sequence ID" value="NZ_JAFREP010000005.1"/>
</dbReference>
<sequence length="156" mass="17822">MPESPDVLARYALEIFTKILILELDVDPTVGQLSDHLDLHDGEELERAFKCAEIALNNDLLRMHGPQTSRIPGRIVVTRSVGEAGNVDAIVDAVKTFDNFTEGNDPHHQHDFGAFEIDGERYFFKIDYYDKEVTYGVDPMEEEPFRVMTIMRADEY</sequence>
<proteinExistence type="predicted"/>
<evidence type="ECO:0000313" key="1">
    <source>
        <dbReference type="EMBL" id="MBO1318314.1"/>
    </source>
</evidence>
<organism evidence="1 2">
    <name type="scientific">Acanthopleuribacter pedis</name>
    <dbReference type="NCBI Taxonomy" id="442870"/>
    <lineage>
        <taxon>Bacteria</taxon>
        <taxon>Pseudomonadati</taxon>
        <taxon>Acidobacteriota</taxon>
        <taxon>Holophagae</taxon>
        <taxon>Acanthopleuribacterales</taxon>
        <taxon>Acanthopleuribacteraceae</taxon>
        <taxon>Acanthopleuribacter</taxon>
    </lineage>
</organism>
<dbReference type="AlphaFoldDB" id="A0A8J7U314"/>
<dbReference type="InterPro" id="IPR022243">
    <property type="entry name" value="DUF3768"/>
</dbReference>
<evidence type="ECO:0000313" key="2">
    <source>
        <dbReference type="Proteomes" id="UP000664417"/>
    </source>
</evidence>
<dbReference type="Pfam" id="PF12599">
    <property type="entry name" value="DUF3768"/>
    <property type="match status" value="1"/>
</dbReference>
<dbReference type="EMBL" id="JAFREP010000005">
    <property type="protein sequence ID" value="MBO1318314.1"/>
    <property type="molecule type" value="Genomic_DNA"/>
</dbReference>
<protein>
    <submittedName>
        <fullName evidence="1">DUF3768 domain-containing protein</fullName>
    </submittedName>
</protein>
<reference evidence="1" key="1">
    <citation type="submission" date="2021-03" db="EMBL/GenBank/DDBJ databases">
        <authorList>
            <person name="Wang G."/>
        </authorList>
    </citation>
    <scope>NUCLEOTIDE SEQUENCE</scope>
    <source>
        <strain evidence="1">KCTC 12899</strain>
    </source>
</reference>
<comment type="caution">
    <text evidence="1">The sequence shown here is derived from an EMBL/GenBank/DDBJ whole genome shotgun (WGS) entry which is preliminary data.</text>
</comment>